<keyword evidence="5 6" id="KW-0472">Membrane</keyword>
<feature type="transmembrane region" description="Helical" evidence="6">
    <location>
        <begin position="146"/>
        <end position="165"/>
    </location>
</feature>
<protein>
    <submittedName>
        <fullName evidence="7">Flippase</fullName>
    </submittedName>
</protein>
<evidence type="ECO:0000256" key="4">
    <source>
        <dbReference type="ARBA" id="ARBA00022989"/>
    </source>
</evidence>
<proteinExistence type="predicted"/>
<dbReference type="Proteomes" id="UP000315525">
    <property type="component" value="Unassembled WGS sequence"/>
</dbReference>
<feature type="transmembrane region" description="Helical" evidence="6">
    <location>
        <begin position="297"/>
        <end position="319"/>
    </location>
</feature>
<evidence type="ECO:0000256" key="1">
    <source>
        <dbReference type="ARBA" id="ARBA00004651"/>
    </source>
</evidence>
<feature type="transmembrane region" description="Helical" evidence="6">
    <location>
        <begin position="230"/>
        <end position="249"/>
    </location>
</feature>
<feature type="transmembrane region" description="Helical" evidence="6">
    <location>
        <begin position="177"/>
        <end position="197"/>
    </location>
</feature>
<feature type="transmembrane region" description="Helical" evidence="6">
    <location>
        <begin position="255"/>
        <end position="276"/>
    </location>
</feature>
<dbReference type="AlphaFoldDB" id="A0A523UMY4"/>
<dbReference type="CDD" id="cd13128">
    <property type="entry name" value="MATE_Wzx_like"/>
    <property type="match status" value="1"/>
</dbReference>
<feature type="transmembrane region" description="Helical" evidence="6">
    <location>
        <begin position="86"/>
        <end position="108"/>
    </location>
</feature>
<evidence type="ECO:0000313" key="8">
    <source>
        <dbReference type="Proteomes" id="UP000315525"/>
    </source>
</evidence>
<dbReference type="EMBL" id="SOJN01000143">
    <property type="protein sequence ID" value="TET43894.1"/>
    <property type="molecule type" value="Genomic_DNA"/>
</dbReference>
<comment type="caution">
    <text evidence="7">The sequence shown here is derived from an EMBL/GenBank/DDBJ whole genome shotgun (WGS) entry which is preliminary data.</text>
</comment>
<name>A0A523UMY4_UNCT6</name>
<evidence type="ECO:0000313" key="7">
    <source>
        <dbReference type="EMBL" id="TET43894.1"/>
    </source>
</evidence>
<feature type="transmembrane region" description="Helical" evidence="6">
    <location>
        <begin position="12"/>
        <end position="30"/>
    </location>
</feature>
<dbReference type="InterPro" id="IPR050833">
    <property type="entry name" value="Poly_Biosynth_Transport"/>
</dbReference>
<comment type="subcellular location">
    <subcellularLocation>
        <location evidence="1">Cell membrane</location>
        <topology evidence="1">Multi-pass membrane protein</topology>
    </subcellularLocation>
</comment>
<feature type="transmembrane region" description="Helical" evidence="6">
    <location>
        <begin position="331"/>
        <end position="354"/>
    </location>
</feature>
<dbReference type="GO" id="GO:0005886">
    <property type="term" value="C:plasma membrane"/>
    <property type="evidence" value="ECO:0007669"/>
    <property type="project" value="UniProtKB-SubCell"/>
</dbReference>
<dbReference type="PANTHER" id="PTHR30250">
    <property type="entry name" value="PST FAMILY PREDICTED COLANIC ACID TRANSPORTER"/>
    <property type="match status" value="1"/>
</dbReference>
<gene>
    <name evidence="7" type="ORF">E3J62_11810</name>
</gene>
<evidence type="ECO:0000256" key="6">
    <source>
        <dbReference type="SAM" id="Phobius"/>
    </source>
</evidence>
<dbReference type="Pfam" id="PF13440">
    <property type="entry name" value="Polysacc_synt_3"/>
    <property type="match status" value="1"/>
</dbReference>
<feature type="transmembrane region" description="Helical" evidence="6">
    <location>
        <begin position="361"/>
        <end position="380"/>
    </location>
</feature>
<evidence type="ECO:0000256" key="5">
    <source>
        <dbReference type="ARBA" id="ARBA00023136"/>
    </source>
</evidence>
<keyword evidence="3 6" id="KW-0812">Transmembrane</keyword>
<sequence length="438" mass="47478">MSSTSFLYRGKYAVLDRVVFSLFTLTYVFLSARLIPKEQYGLLMISLSIAAFLNLASEAGVGSALIKYGSEESADFGRVFFSALTLKLIFVIVLSVLIVCLSGLLAHLLKNEGLIITLRSLPLLALATSLNNIIRQAMQAKQAVKRLFLVDLTALIVLALLYGSLRMAGRLDSALTVIILVSSSTLAAAVFGAVTWLTRQRLAVKVSGKMMLQLVNFGKYSSASELSTVVYSRIDTIMIGYFLTAIAAAKYNAAWVLSYGVNLFLGAISLLAFPASSRAHSVGDKQTLKKIYEKTTGVALSFTVPLSIILVVFADQIIALLYSNRFPEAAIVLRILAIWWLVKPFGNMAGNVFYGMGKPKVLAMLTSACAVLNVLGNLTLIPRYGIVGAAWASVISFSISTFAAYLLMRRWLKVSIKGIAAGLGSVFTRKRKVERMSG</sequence>
<evidence type="ECO:0000256" key="2">
    <source>
        <dbReference type="ARBA" id="ARBA00022475"/>
    </source>
</evidence>
<organism evidence="7 8">
    <name type="scientific">candidate division TA06 bacterium</name>
    <dbReference type="NCBI Taxonomy" id="2250710"/>
    <lineage>
        <taxon>Bacteria</taxon>
        <taxon>Bacteria division TA06</taxon>
    </lineage>
</organism>
<feature type="transmembrane region" description="Helical" evidence="6">
    <location>
        <begin position="42"/>
        <end position="66"/>
    </location>
</feature>
<feature type="transmembrane region" description="Helical" evidence="6">
    <location>
        <begin position="386"/>
        <end position="407"/>
    </location>
</feature>
<evidence type="ECO:0000256" key="3">
    <source>
        <dbReference type="ARBA" id="ARBA00022692"/>
    </source>
</evidence>
<reference evidence="7 8" key="1">
    <citation type="submission" date="2019-03" db="EMBL/GenBank/DDBJ databases">
        <title>Metabolic potential of uncultured bacteria and archaea associated with petroleum seepage in deep-sea sediments.</title>
        <authorList>
            <person name="Dong X."/>
            <person name="Hubert C."/>
        </authorList>
    </citation>
    <scope>NUCLEOTIDE SEQUENCE [LARGE SCALE GENOMIC DNA]</scope>
    <source>
        <strain evidence="7">E44_bin18</strain>
    </source>
</reference>
<keyword evidence="2" id="KW-1003">Cell membrane</keyword>
<feature type="transmembrane region" description="Helical" evidence="6">
    <location>
        <begin position="114"/>
        <end position="134"/>
    </location>
</feature>
<accession>A0A523UMY4</accession>
<dbReference type="PANTHER" id="PTHR30250:SF11">
    <property type="entry name" value="O-ANTIGEN TRANSPORTER-RELATED"/>
    <property type="match status" value="1"/>
</dbReference>
<keyword evidence="4 6" id="KW-1133">Transmembrane helix</keyword>